<protein>
    <submittedName>
        <fullName evidence="2">Uncharacterized protein</fullName>
    </submittedName>
</protein>
<feature type="compositionally biased region" description="Basic and acidic residues" evidence="1">
    <location>
        <begin position="14"/>
        <end position="23"/>
    </location>
</feature>
<dbReference type="AlphaFoldDB" id="A0A5B7I212"/>
<feature type="compositionally biased region" description="Gly residues" evidence="1">
    <location>
        <begin position="41"/>
        <end position="56"/>
    </location>
</feature>
<dbReference type="Proteomes" id="UP000324222">
    <property type="component" value="Unassembled WGS sequence"/>
</dbReference>
<evidence type="ECO:0000256" key="1">
    <source>
        <dbReference type="SAM" id="MobiDB-lite"/>
    </source>
</evidence>
<comment type="caution">
    <text evidence="2">The sequence shown here is derived from an EMBL/GenBank/DDBJ whole genome shotgun (WGS) entry which is preliminary data.</text>
</comment>
<gene>
    <name evidence="2" type="ORF">E2C01_069149</name>
</gene>
<keyword evidence="3" id="KW-1185">Reference proteome</keyword>
<feature type="region of interest" description="Disordered" evidence="1">
    <location>
        <begin position="1"/>
        <end position="57"/>
    </location>
</feature>
<proteinExistence type="predicted"/>
<sequence>MFGVEEAGAPRGKGGAEGDREPRPVSLEEEVGLEGGEEGRGGGGGGGRGGGGGGGERMGEHLQAFVVSYITYKWRGGGIMREGGAVKSQFYDIMRYPVRVEGRAGGGHGGVSPPQSWPTWNSLFGMENF</sequence>
<evidence type="ECO:0000313" key="2">
    <source>
        <dbReference type="EMBL" id="MPC74774.1"/>
    </source>
</evidence>
<accession>A0A5B7I212</accession>
<dbReference type="EMBL" id="VSRR010039685">
    <property type="protein sequence ID" value="MPC74774.1"/>
    <property type="molecule type" value="Genomic_DNA"/>
</dbReference>
<feature type="compositionally biased region" description="Acidic residues" evidence="1">
    <location>
        <begin position="27"/>
        <end position="36"/>
    </location>
</feature>
<organism evidence="2 3">
    <name type="scientific">Portunus trituberculatus</name>
    <name type="common">Swimming crab</name>
    <name type="synonym">Neptunus trituberculatus</name>
    <dbReference type="NCBI Taxonomy" id="210409"/>
    <lineage>
        <taxon>Eukaryota</taxon>
        <taxon>Metazoa</taxon>
        <taxon>Ecdysozoa</taxon>
        <taxon>Arthropoda</taxon>
        <taxon>Crustacea</taxon>
        <taxon>Multicrustacea</taxon>
        <taxon>Malacostraca</taxon>
        <taxon>Eumalacostraca</taxon>
        <taxon>Eucarida</taxon>
        <taxon>Decapoda</taxon>
        <taxon>Pleocyemata</taxon>
        <taxon>Brachyura</taxon>
        <taxon>Eubrachyura</taxon>
        <taxon>Portunoidea</taxon>
        <taxon>Portunidae</taxon>
        <taxon>Portuninae</taxon>
        <taxon>Portunus</taxon>
    </lineage>
</organism>
<reference evidence="2 3" key="1">
    <citation type="submission" date="2019-05" db="EMBL/GenBank/DDBJ databases">
        <title>Another draft genome of Portunus trituberculatus and its Hox gene families provides insights of decapod evolution.</title>
        <authorList>
            <person name="Jeong J.-H."/>
            <person name="Song I."/>
            <person name="Kim S."/>
            <person name="Choi T."/>
            <person name="Kim D."/>
            <person name="Ryu S."/>
            <person name="Kim W."/>
        </authorList>
    </citation>
    <scope>NUCLEOTIDE SEQUENCE [LARGE SCALE GENOMIC DNA]</scope>
    <source>
        <tissue evidence="2">Muscle</tissue>
    </source>
</reference>
<name>A0A5B7I212_PORTR</name>
<evidence type="ECO:0000313" key="3">
    <source>
        <dbReference type="Proteomes" id="UP000324222"/>
    </source>
</evidence>